<accession>A0A1X7UF33</accession>
<dbReference type="EnsemblMetazoa" id="Aqu2.1.26068_001">
    <property type="protein sequence ID" value="Aqu2.1.26068_001"/>
    <property type="gene ID" value="Aqu2.1.26068"/>
</dbReference>
<feature type="region of interest" description="Disordered" evidence="1">
    <location>
        <begin position="1"/>
        <end position="40"/>
    </location>
</feature>
<name>A0A1X7UF33_AMPQE</name>
<reference evidence="2" key="1">
    <citation type="submission" date="2017-05" db="UniProtKB">
        <authorList>
            <consortium name="EnsemblMetazoa"/>
        </authorList>
    </citation>
    <scope>IDENTIFICATION</scope>
</reference>
<evidence type="ECO:0000313" key="2">
    <source>
        <dbReference type="EnsemblMetazoa" id="Aqu2.1.26068_001"/>
    </source>
</evidence>
<feature type="compositionally biased region" description="Basic and acidic residues" evidence="1">
    <location>
        <begin position="1"/>
        <end position="10"/>
    </location>
</feature>
<evidence type="ECO:0000256" key="1">
    <source>
        <dbReference type="SAM" id="MobiDB-lite"/>
    </source>
</evidence>
<protein>
    <submittedName>
        <fullName evidence="2">Uncharacterized protein</fullName>
    </submittedName>
</protein>
<dbReference type="AlphaFoldDB" id="A0A1X7UF33"/>
<organism evidence="2">
    <name type="scientific">Amphimedon queenslandica</name>
    <name type="common">Sponge</name>
    <dbReference type="NCBI Taxonomy" id="400682"/>
    <lineage>
        <taxon>Eukaryota</taxon>
        <taxon>Metazoa</taxon>
        <taxon>Porifera</taxon>
        <taxon>Demospongiae</taxon>
        <taxon>Heteroscleromorpha</taxon>
        <taxon>Haplosclerida</taxon>
        <taxon>Niphatidae</taxon>
        <taxon>Amphimedon</taxon>
    </lineage>
</organism>
<sequence>MKRKASESPSKKAKRCSPSSHAPLMHMSPKSPLKRKSNAKIKRDSAVQKLKEYEMHMDISLNIEQDEEMSEVVATIDSKFSDKLAKLFEEGDNHGVGERMREIWVTDKWAVQQVFQKDQYLNRNGKRSDRWSIVTIRMALAVFSQSLAASEALKSFNILQLPSLSTLQSYTGAFLHQPGKS</sequence>
<dbReference type="OrthoDB" id="5979814at2759"/>
<proteinExistence type="predicted"/>
<dbReference type="InParanoid" id="A0A1X7UF33"/>